<evidence type="ECO:0000313" key="5">
    <source>
        <dbReference type="Proteomes" id="UP000472262"/>
    </source>
</evidence>
<dbReference type="GO" id="GO:0070286">
    <property type="term" value="P:axonemal dynein complex assembly"/>
    <property type="evidence" value="ECO:0007669"/>
    <property type="project" value="TreeGrafter"/>
</dbReference>
<dbReference type="GO" id="GO:0060285">
    <property type="term" value="P:cilium-dependent cell motility"/>
    <property type="evidence" value="ECO:0007669"/>
    <property type="project" value="TreeGrafter"/>
</dbReference>
<dbReference type="GO" id="GO:0003351">
    <property type="term" value="P:epithelial cilium movement involved in extracellular fluid movement"/>
    <property type="evidence" value="ECO:0007669"/>
    <property type="project" value="TreeGrafter"/>
</dbReference>
<evidence type="ECO:0000256" key="2">
    <source>
        <dbReference type="SAM" id="MobiDB-lite"/>
    </source>
</evidence>
<dbReference type="AlphaFoldDB" id="A0A672PUK1"/>
<reference evidence="4" key="1">
    <citation type="submission" date="2025-08" db="UniProtKB">
        <authorList>
            <consortium name="Ensembl"/>
        </authorList>
    </citation>
    <scope>IDENTIFICATION</scope>
</reference>
<dbReference type="InParanoid" id="A0A672PUK1"/>
<reference evidence="4" key="2">
    <citation type="submission" date="2025-09" db="UniProtKB">
        <authorList>
            <consortium name="Ensembl"/>
        </authorList>
    </citation>
    <scope>IDENTIFICATION</scope>
</reference>
<feature type="region of interest" description="Disordered" evidence="2">
    <location>
        <begin position="167"/>
        <end position="197"/>
    </location>
</feature>
<dbReference type="InterPro" id="IPR012981">
    <property type="entry name" value="PIH1_N"/>
</dbReference>
<keyword evidence="5" id="KW-1185">Reference proteome</keyword>
<sequence>MVTESSLLAQFSEERSILWSSETSHLQLTLEKDRGTSVQFIHPEAHHVLKTRGARDKLFINICSDQLIDKPSCEAATGRDGEAGYNWRLPFSLTPGRPDRDAAGRSCVVYDVIFHPDALQAAEHSARLLELLHSTAVRGVQDAFHVPLDSSSVKQLKMKYKGVPQAAVIRRPIPGEPQQGSSDPEPEPGASCPTKPHYTVKYRSVDAEVSVQERRLVLDSQKPATRSQRRDVPQRTTRAQRSDRRNQRLLTVSSRERASPTADTASLALTRPRPPCASRTLCGLIWTLADSVISHY</sequence>
<dbReference type="Proteomes" id="UP000472262">
    <property type="component" value="Unassembled WGS sequence"/>
</dbReference>
<feature type="domain" description="PIH1 N-terminal" evidence="3">
    <location>
        <begin position="29"/>
        <end position="175"/>
    </location>
</feature>
<proteinExistence type="inferred from homology"/>
<evidence type="ECO:0000313" key="4">
    <source>
        <dbReference type="Ensembl" id="ENSSGRP00000067563.1"/>
    </source>
</evidence>
<protein>
    <recommendedName>
        <fullName evidence="3">PIH1 N-terminal domain-containing protein</fullName>
    </recommendedName>
</protein>
<gene>
    <name evidence="4" type="primary">dnaaf2</name>
</gene>
<dbReference type="InterPro" id="IPR050734">
    <property type="entry name" value="PIH1/Kintoun_subfamily"/>
</dbReference>
<organism evidence="4 5">
    <name type="scientific">Sinocyclocheilus grahami</name>
    <name type="common">Dianchi golden-line fish</name>
    <name type="synonym">Barbus grahami</name>
    <dbReference type="NCBI Taxonomy" id="75366"/>
    <lineage>
        <taxon>Eukaryota</taxon>
        <taxon>Metazoa</taxon>
        <taxon>Chordata</taxon>
        <taxon>Craniata</taxon>
        <taxon>Vertebrata</taxon>
        <taxon>Euteleostomi</taxon>
        <taxon>Actinopterygii</taxon>
        <taxon>Neopterygii</taxon>
        <taxon>Teleostei</taxon>
        <taxon>Ostariophysi</taxon>
        <taxon>Cypriniformes</taxon>
        <taxon>Cyprinidae</taxon>
        <taxon>Cyprininae</taxon>
        <taxon>Sinocyclocheilus</taxon>
    </lineage>
</organism>
<dbReference type="PANTHER" id="PTHR22997">
    <property type="entry name" value="PIH1 DOMAIN-CONTAINING PROTEIN 1"/>
    <property type="match status" value="1"/>
</dbReference>
<dbReference type="OMA" id="LMGYTDK"/>
<dbReference type="PANTHER" id="PTHR22997:SF3">
    <property type="entry name" value="PROTEIN KINTOUN"/>
    <property type="match status" value="1"/>
</dbReference>
<name>A0A672PUK1_SINGR</name>
<evidence type="ECO:0000259" key="3">
    <source>
        <dbReference type="Pfam" id="PF08190"/>
    </source>
</evidence>
<evidence type="ECO:0000256" key="1">
    <source>
        <dbReference type="ARBA" id="ARBA00008511"/>
    </source>
</evidence>
<dbReference type="GO" id="GO:0005737">
    <property type="term" value="C:cytoplasm"/>
    <property type="evidence" value="ECO:0007669"/>
    <property type="project" value="TreeGrafter"/>
</dbReference>
<feature type="region of interest" description="Disordered" evidence="2">
    <location>
        <begin position="218"/>
        <end position="247"/>
    </location>
</feature>
<accession>A0A672PUK1</accession>
<dbReference type="GO" id="GO:0005576">
    <property type="term" value="C:extracellular region"/>
    <property type="evidence" value="ECO:0007669"/>
    <property type="project" value="GOC"/>
</dbReference>
<dbReference type="Ensembl" id="ENSSGRT00000072017.1">
    <property type="protein sequence ID" value="ENSSGRP00000067563.1"/>
    <property type="gene ID" value="ENSSGRG00000034690.1"/>
</dbReference>
<comment type="similarity">
    <text evidence="1">Belongs to the PIH1 family.</text>
</comment>
<dbReference type="Pfam" id="PF08190">
    <property type="entry name" value="PIH1"/>
    <property type="match status" value="1"/>
</dbReference>